<name>A0ABW5M0B5_9BACT</name>
<dbReference type="EMBL" id="JBHULN010000001">
    <property type="protein sequence ID" value="MFD2569563.1"/>
    <property type="molecule type" value="Genomic_DNA"/>
</dbReference>
<dbReference type="PANTHER" id="PTHR44520">
    <property type="entry name" value="RESPONSE REGULATOR RCP1-RELATED"/>
    <property type="match status" value="1"/>
</dbReference>
<feature type="domain" description="Response regulatory" evidence="2">
    <location>
        <begin position="4"/>
        <end position="125"/>
    </location>
</feature>
<dbReference type="Pfam" id="PF00072">
    <property type="entry name" value="Response_reg"/>
    <property type="match status" value="1"/>
</dbReference>
<reference evidence="4" key="1">
    <citation type="journal article" date="2019" name="Int. J. Syst. Evol. Microbiol.">
        <title>The Global Catalogue of Microorganisms (GCM) 10K type strain sequencing project: providing services to taxonomists for standard genome sequencing and annotation.</title>
        <authorList>
            <consortium name="The Broad Institute Genomics Platform"/>
            <consortium name="The Broad Institute Genome Sequencing Center for Infectious Disease"/>
            <person name="Wu L."/>
            <person name="Ma J."/>
        </authorList>
    </citation>
    <scope>NUCLEOTIDE SEQUENCE [LARGE SCALE GENOMIC DNA]</scope>
    <source>
        <strain evidence="4">KCTC 42805</strain>
    </source>
</reference>
<evidence type="ECO:0000259" key="2">
    <source>
        <dbReference type="PROSITE" id="PS50110"/>
    </source>
</evidence>
<comment type="caution">
    <text evidence="3">The sequence shown here is derived from an EMBL/GenBank/DDBJ whole genome shotgun (WGS) entry which is preliminary data.</text>
</comment>
<dbReference type="Proteomes" id="UP001597469">
    <property type="component" value="Unassembled WGS sequence"/>
</dbReference>
<evidence type="ECO:0000313" key="4">
    <source>
        <dbReference type="Proteomes" id="UP001597469"/>
    </source>
</evidence>
<dbReference type="RefSeq" id="WP_381518800.1">
    <property type="nucleotide sequence ID" value="NZ_JBHULN010000001.1"/>
</dbReference>
<dbReference type="Gene3D" id="3.40.50.2300">
    <property type="match status" value="1"/>
</dbReference>
<dbReference type="SUPFAM" id="SSF52172">
    <property type="entry name" value="CheY-like"/>
    <property type="match status" value="1"/>
</dbReference>
<feature type="modified residue" description="4-aspartylphosphate" evidence="1">
    <location>
        <position position="58"/>
    </location>
</feature>
<gene>
    <name evidence="3" type="ORF">ACFSUS_02905</name>
</gene>
<dbReference type="CDD" id="cd17557">
    <property type="entry name" value="REC_Rcp-like"/>
    <property type="match status" value="1"/>
</dbReference>
<evidence type="ECO:0000256" key="1">
    <source>
        <dbReference type="PROSITE-ProRule" id="PRU00169"/>
    </source>
</evidence>
<dbReference type="PANTHER" id="PTHR44520:SF2">
    <property type="entry name" value="RESPONSE REGULATOR RCP1"/>
    <property type="match status" value="1"/>
</dbReference>
<sequence length="138" mass="15481">MKHIVYLVDDDEDDCYLAQIALNPRADCELKTFHDGQELIAFLRMHPGLPLPTLILLDLNMPVLNGFDTLVALKNHSHWASIDVVVLTTSDHQVDKDRCLALGAEGFLTKPTDFSSLQEVLASVSTCWQRLSAIEHLR</sequence>
<proteinExistence type="predicted"/>
<evidence type="ECO:0000313" key="3">
    <source>
        <dbReference type="EMBL" id="MFD2569563.1"/>
    </source>
</evidence>
<organism evidence="3 4">
    <name type="scientific">Spirosoma soli</name>
    <dbReference type="NCBI Taxonomy" id="1770529"/>
    <lineage>
        <taxon>Bacteria</taxon>
        <taxon>Pseudomonadati</taxon>
        <taxon>Bacteroidota</taxon>
        <taxon>Cytophagia</taxon>
        <taxon>Cytophagales</taxon>
        <taxon>Cytophagaceae</taxon>
        <taxon>Spirosoma</taxon>
    </lineage>
</organism>
<accession>A0ABW5M0B5</accession>
<dbReference type="InterPro" id="IPR001789">
    <property type="entry name" value="Sig_transdc_resp-reg_receiver"/>
</dbReference>
<dbReference type="SMART" id="SM00448">
    <property type="entry name" value="REC"/>
    <property type="match status" value="1"/>
</dbReference>
<keyword evidence="1" id="KW-0597">Phosphoprotein</keyword>
<dbReference type="InterPro" id="IPR052893">
    <property type="entry name" value="TCS_response_regulator"/>
</dbReference>
<dbReference type="PROSITE" id="PS50110">
    <property type="entry name" value="RESPONSE_REGULATORY"/>
    <property type="match status" value="1"/>
</dbReference>
<dbReference type="InterPro" id="IPR011006">
    <property type="entry name" value="CheY-like_superfamily"/>
</dbReference>
<protein>
    <submittedName>
        <fullName evidence="3">Response regulator</fullName>
    </submittedName>
</protein>
<keyword evidence="4" id="KW-1185">Reference proteome</keyword>